<dbReference type="Pfam" id="PF01367">
    <property type="entry name" value="5_3_exonuc"/>
    <property type="match status" value="1"/>
</dbReference>
<evidence type="ECO:0000256" key="7">
    <source>
        <dbReference type="ARBA" id="ARBA00022722"/>
    </source>
</evidence>
<evidence type="ECO:0000259" key="18">
    <source>
        <dbReference type="SMART" id="SM00475"/>
    </source>
</evidence>
<keyword evidence="10 16" id="KW-0269">Exonuclease</keyword>
<dbReference type="SMART" id="SM00475">
    <property type="entry name" value="53EXOc"/>
    <property type="match status" value="1"/>
</dbReference>
<dbReference type="InterPro" id="IPR012337">
    <property type="entry name" value="RNaseH-like_sf"/>
</dbReference>
<evidence type="ECO:0000256" key="16">
    <source>
        <dbReference type="RuleBase" id="RU004460"/>
    </source>
</evidence>
<evidence type="ECO:0000256" key="11">
    <source>
        <dbReference type="ARBA" id="ARBA00022932"/>
    </source>
</evidence>
<dbReference type="SUPFAM" id="SSF53098">
    <property type="entry name" value="Ribonuclease H-like"/>
    <property type="match status" value="1"/>
</dbReference>
<comment type="caution">
    <text evidence="20">The sequence shown here is derived from an EMBL/GenBank/DDBJ whole genome shotgun (WGS) entry which is preliminary data.</text>
</comment>
<keyword evidence="12 16" id="KW-0238">DNA-binding</keyword>
<keyword evidence="5 16" id="KW-0548">Nucleotidyltransferase</keyword>
<dbReference type="InterPro" id="IPR020045">
    <property type="entry name" value="DNA_polI_H3TH"/>
</dbReference>
<evidence type="ECO:0000256" key="8">
    <source>
        <dbReference type="ARBA" id="ARBA00022763"/>
    </source>
</evidence>
<evidence type="ECO:0000256" key="12">
    <source>
        <dbReference type="ARBA" id="ARBA00023125"/>
    </source>
</evidence>
<keyword evidence="11 16" id="KW-0239">DNA-directed DNA polymerase</keyword>
<dbReference type="SUPFAM" id="SSF47807">
    <property type="entry name" value="5' to 3' exonuclease, C-terminal subdomain"/>
    <property type="match status" value="1"/>
</dbReference>
<dbReference type="Proteomes" id="UP000297454">
    <property type="component" value="Unassembled WGS sequence"/>
</dbReference>
<comment type="function">
    <text evidence="16">In addition to polymerase activity, this DNA polymerase exhibits 5'-3' exonuclease activity.</text>
</comment>
<evidence type="ECO:0000259" key="19">
    <source>
        <dbReference type="SMART" id="SM00482"/>
    </source>
</evidence>
<dbReference type="InterPro" id="IPR029060">
    <property type="entry name" value="PIN-like_dom_sf"/>
</dbReference>
<evidence type="ECO:0000256" key="1">
    <source>
        <dbReference type="ARBA" id="ARBA00007705"/>
    </source>
</evidence>
<name>A0A4R9C4B5_9FIRM</name>
<dbReference type="PANTHER" id="PTHR10133">
    <property type="entry name" value="DNA POLYMERASE I"/>
    <property type="match status" value="1"/>
</dbReference>
<dbReference type="InterPro" id="IPR020046">
    <property type="entry name" value="5-3_exonucl_a-hlix_arch_N"/>
</dbReference>
<evidence type="ECO:0000256" key="14">
    <source>
        <dbReference type="ARBA" id="ARBA00049244"/>
    </source>
</evidence>
<feature type="domain" description="5'-3' exonuclease" evidence="18">
    <location>
        <begin position="2"/>
        <end position="261"/>
    </location>
</feature>
<dbReference type="FunFam" id="3.40.50.1010:FF:000001">
    <property type="entry name" value="DNA polymerase I"/>
    <property type="match status" value="1"/>
</dbReference>
<evidence type="ECO:0000256" key="10">
    <source>
        <dbReference type="ARBA" id="ARBA00022839"/>
    </source>
</evidence>
<dbReference type="PANTHER" id="PTHR10133:SF27">
    <property type="entry name" value="DNA POLYMERASE NU"/>
    <property type="match status" value="1"/>
</dbReference>
<sequence>MEKILLIDGSSLIFRAFYAIRNLSTREGIPTGAVYGFINMYNAAIEKINPDYVLVAFDKSGPTFRTLEYAEYKGNRQKTPDELLTQFGIVKDLLDSYNIKHIAMDEYEADDIIGTVSKLSNKKNIQSYMLTGDRDYFQLVDEMSNVLYTKKGISLLEIYDVEKVKEKYELSPEKLVEVKGLMGDASDNIPGIPGVGEKTAIKLVKEYGNLEAIYENLDKISGKVLSQKLVENREMAFLSRKLGKIFTSVPLNFDIENLRVKEPNRDELYEKYKLLEFNTLTTQFAPKGNERFNFDYKIIGINRIGDVYAHVLKNKKFIFEFIVDGDYLFENAKYIGIKDDKNKILVVDLEKDKDLFVSKFKEIFENQEIQKIGFDLKKQYVQLNKLGIELSDNYIDLMLVSYLINPKGDYSIKDIAFSELEADIKSLDEYLGSGKSRKTINDLEIIYVEEYLSNNLFIIEKTFNKLIEKLENLEMEHLLYDIELPLVKVLGDMEIFGVKVERKEIDKLDIEISARIEDITKKIFDLADGEFNLNSPKQLGEVLFDKLKLPVIKKTKTGYSTNVDVLYKLRSEHEIIPLIEEYRQLSKLKSTYIDGLIPVIKEDGRIHSKFNQTVAVTGRLSSTEPNLQNIPIKTEEGRMIRKAFVAGENKKLVSADYSQIELRVLASLSKDETMIDAFKHNIDIHTKTASEVFGVAIDEVTKLQRSNAKAVNFGIVYGISDYSLSQDLDIPRKEAKSYIDGYLRTYPNIAKYMDKIIEQAKEQGYVDTLFHRRRYIPELKSSNFNVRSFGERIALNTPIQGTAADIIKIAMVNVYNRIKSEKLKSKLILQIHDELIIETSNDEIDTIENILKEEMEKAVKLEVDISVDVEIGNNWDEV</sequence>
<keyword evidence="7" id="KW-0540">Nuclease</keyword>
<organism evidence="20 21">
    <name type="scientific">Helcococcus ovis</name>
    <dbReference type="NCBI Taxonomy" id="72026"/>
    <lineage>
        <taxon>Bacteria</taxon>
        <taxon>Bacillati</taxon>
        <taxon>Bacillota</taxon>
        <taxon>Tissierellia</taxon>
        <taxon>Tissierellales</taxon>
        <taxon>Peptoniphilaceae</taxon>
        <taxon>Helcococcus</taxon>
    </lineage>
</organism>
<dbReference type="InterPro" id="IPR036279">
    <property type="entry name" value="5-3_exonuclease_C_sf"/>
</dbReference>
<dbReference type="RefSeq" id="WP_134768805.1">
    <property type="nucleotide sequence ID" value="NZ_SCFR01000002.1"/>
</dbReference>
<reference evidence="20 21" key="1">
    <citation type="submission" date="2019-01" db="EMBL/GenBank/DDBJ databases">
        <title>Draft Genome Sequences of Helcococcus ovis Strains Isolated from the Uterus and Vagina of Dairy Cows with Metritis.</title>
        <authorList>
            <person name="Cunha F."/>
            <person name="Jeon S.J."/>
            <person name="Kutzer P."/>
            <person name="Galvao K.N."/>
        </authorList>
    </citation>
    <scope>NUCLEOTIDE SEQUENCE [LARGE SCALE GENOMIC DNA]</scope>
    <source>
        <strain evidence="20 21">KG-37</strain>
    </source>
</reference>
<proteinExistence type="inferred from homology"/>
<evidence type="ECO:0000313" key="21">
    <source>
        <dbReference type="Proteomes" id="UP000297454"/>
    </source>
</evidence>
<feature type="domain" description="DNA-directed DNA polymerase family A palm" evidence="19">
    <location>
        <begin position="637"/>
        <end position="843"/>
    </location>
</feature>
<keyword evidence="9 16" id="KW-0378">Hydrolase</keyword>
<dbReference type="FunFam" id="1.20.1060.10:FF:000001">
    <property type="entry name" value="DNA polymerase I"/>
    <property type="match status" value="1"/>
</dbReference>
<dbReference type="InterPro" id="IPR036397">
    <property type="entry name" value="RNaseH_sf"/>
</dbReference>
<gene>
    <name evidence="16 20" type="primary">polA</name>
    <name evidence="20" type="ORF">EQF91_00685</name>
</gene>
<dbReference type="InterPro" id="IPR019760">
    <property type="entry name" value="DNA-dir_DNA_pol_A_CS"/>
</dbReference>
<keyword evidence="21" id="KW-1185">Reference proteome</keyword>
<comment type="subunit">
    <text evidence="16">Single-chain monomer with multiple functions.</text>
</comment>
<keyword evidence="6 16" id="KW-0235">DNA replication</keyword>
<accession>A0A4R9C4B5</accession>
<evidence type="ECO:0000256" key="3">
    <source>
        <dbReference type="ARBA" id="ARBA00020311"/>
    </source>
</evidence>
<dbReference type="Gene3D" id="1.10.150.20">
    <property type="entry name" value="5' to 3' exonuclease, C-terminal subdomain"/>
    <property type="match status" value="2"/>
</dbReference>
<keyword evidence="8 16" id="KW-0227">DNA damage</keyword>
<dbReference type="Gene3D" id="1.20.1060.10">
    <property type="entry name" value="Taq DNA Polymerase, Chain T, domain 4"/>
    <property type="match status" value="1"/>
</dbReference>
<dbReference type="NCBIfam" id="TIGR00593">
    <property type="entry name" value="pola"/>
    <property type="match status" value="1"/>
</dbReference>
<dbReference type="FunFam" id="1.10.150.20:FF:000003">
    <property type="entry name" value="DNA polymerase I"/>
    <property type="match status" value="1"/>
</dbReference>
<comment type="catalytic activity">
    <reaction evidence="14 16">
        <text>DNA(n) + a 2'-deoxyribonucleoside 5'-triphosphate = DNA(n+1) + diphosphate</text>
        <dbReference type="Rhea" id="RHEA:22508"/>
        <dbReference type="Rhea" id="RHEA-COMP:17339"/>
        <dbReference type="Rhea" id="RHEA-COMP:17340"/>
        <dbReference type="ChEBI" id="CHEBI:33019"/>
        <dbReference type="ChEBI" id="CHEBI:61560"/>
        <dbReference type="ChEBI" id="CHEBI:173112"/>
        <dbReference type="EC" id="2.7.7.7"/>
    </reaction>
</comment>
<dbReference type="InterPro" id="IPR001098">
    <property type="entry name" value="DNA-dir_DNA_pol_A_palm_dom"/>
</dbReference>
<dbReference type="InterPro" id="IPR018320">
    <property type="entry name" value="DNA_polymerase_1"/>
</dbReference>
<keyword evidence="17" id="KW-0175">Coiled coil</keyword>
<keyword evidence="13 16" id="KW-0234">DNA repair</keyword>
<dbReference type="Gene3D" id="3.40.50.1010">
    <property type="entry name" value="5'-nuclease"/>
    <property type="match status" value="1"/>
</dbReference>
<dbReference type="InterPro" id="IPR002421">
    <property type="entry name" value="5-3_exonuclease"/>
</dbReference>
<dbReference type="FunFam" id="1.10.150.20:FF:000002">
    <property type="entry name" value="DNA polymerase I"/>
    <property type="match status" value="1"/>
</dbReference>
<evidence type="ECO:0000256" key="5">
    <source>
        <dbReference type="ARBA" id="ARBA00022695"/>
    </source>
</evidence>
<dbReference type="CDD" id="cd09859">
    <property type="entry name" value="PIN_53EXO"/>
    <property type="match status" value="1"/>
</dbReference>
<dbReference type="CDD" id="cd09898">
    <property type="entry name" value="H3TH_53EXO"/>
    <property type="match status" value="1"/>
</dbReference>
<evidence type="ECO:0000256" key="15">
    <source>
        <dbReference type="NCBIfam" id="TIGR00593"/>
    </source>
</evidence>
<evidence type="ECO:0000256" key="4">
    <source>
        <dbReference type="ARBA" id="ARBA00022679"/>
    </source>
</evidence>
<dbReference type="AlphaFoldDB" id="A0A4R9C4B5"/>
<dbReference type="Pfam" id="PF00476">
    <property type="entry name" value="DNA_pol_A"/>
    <property type="match status" value="1"/>
</dbReference>
<comment type="similarity">
    <text evidence="1 16">Belongs to the DNA polymerase type-A family.</text>
</comment>
<feature type="coiled-coil region" evidence="17">
    <location>
        <begin position="837"/>
        <end position="864"/>
    </location>
</feature>
<dbReference type="NCBIfam" id="NF004397">
    <property type="entry name" value="PRK05755.1"/>
    <property type="match status" value="1"/>
</dbReference>
<dbReference type="GO" id="GO:0006302">
    <property type="term" value="P:double-strand break repair"/>
    <property type="evidence" value="ECO:0007669"/>
    <property type="project" value="TreeGrafter"/>
</dbReference>
<dbReference type="SUPFAM" id="SSF56672">
    <property type="entry name" value="DNA/RNA polymerases"/>
    <property type="match status" value="1"/>
</dbReference>
<protein>
    <recommendedName>
        <fullName evidence="3 15">DNA polymerase I</fullName>
        <ecNumber evidence="2 15">2.7.7.7</ecNumber>
    </recommendedName>
</protein>
<dbReference type="PROSITE" id="PS00447">
    <property type="entry name" value="DNA_POLYMERASE_A"/>
    <property type="match status" value="1"/>
</dbReference>
<dbReference type="PRINTS" id="PR00868">
    <property type="entry name" value="DNAPOLI"/>
</dbReference>
<evidence type="ECO:0000256" key="2">
    <source>
        <dbReference type="ARBA" id="ARBA00012417"/>
    </source>
</evidence>
<dbReference type="InterPro" id="IPR008918">
    <property type="entry name" value="HhH2"/>
</dbReference>
<dbReference type="SMART" id="SM00279">
    <property type="entry name" value="HhH2"/>
    <property type="match status" value="1"/>
</dbReference>
<evidence type="ECO:0000256" key="6">
    <source>
        <dbReference type="ARBA" id="ARBA00022705"/>
    </source>
</evidence>
<dbReference type="SMART" id="SM00482">
    <property type="entry name" value="POLAc"/>
    <property type="match status" value="1"/>
</dbReference>
<dbReference type="Gene3D" id="3.30.420.10">
    <property type="entry name" value="Ribonuclease H-like superfamily/Ribonuclease H"/>
    <property type="match status" value="1"/>
</dbReference>
<evidence type="ECO:0000256" key="9">
    <source>
        <dbReference type="ARBA" id="ARBA00022801"/>
    </source>
</evidence>
<dbReference type="GO" id="GO:0003677">
    <property type="term" value="F:DNA binding"/>
    <property type="evidence" value="ECO:0007669"/>
    <property type="project" value="UniProtKB-UniRule"/>
</dbReference>
<dbReference type="EC" id="2.7.7.7" evidence="2 15"/>
<dbReference type="GO" id="GO:0006261">
    <property type="term" value="P:DNA-templated DNA replication"/>
    <property type="evidence" value="ECO:0007669"/>
    <property type="project" value="UniProtKB-UniRule"/>
</dbReference>
<dbReference type="Pfam" id="PF22619">
    <property type="entry name" value="DNA_polI_exo1"/>
    <property type="match status" value="1"/>
</dbReference>
<dbReference type="GO" id="GO:0003887">
    <property type="term" value="F:DNA-directed DNA polymerase activity"/>
    <property type="evidence" value="ECO:0007669"/>
    <property type="project" value="UniProtKB-UniRule"/>
</dbReference>
<dbReference type="GO" id="GO:0008409">
    <property type="term" value="F:5'-3' exonuclease activity"/>
    <property type="evidence" value="ECO:0007669"/>
    <property type="project" value="UniProtKB-UniRule"/>
</dbReference>
<keyword evidence="4 16" id="KW-0808">Transferase</keyword>
<evidence type="ECO:0000313" key="20">
    <source>
        <dbReference type="EMBL" id="TFF67470.1"/>
    </source>
</evidence>
<evidence type="ECO:0000256" key="13">
    <source>
        <dbReference type="ARBA" id="ARBA00023204"/>
    </source>
</evidence>
<dbReference type="InterPro" id="IPR054690">
    <property type="entry name" value="DNA_polI_exonuclease"/>
</dbReference>
<evidence type="ECO:0000256" key="17">
    <source>
        <dbReference type="SAM" id="Coils"/>
    </source>
</evidence>
<dbReference type="SUPFAM" id="SSF88723">
    <property type="entry name" value="PIN domain-like"/>
    <property type="match status" value="1"/>
</dbReference>
<dbReference type="InterPro" id="IPR002298">
    <property type="entry name" value="DNA_polymerase_A"/>
</dbReference>
<dbReference type="CDD" id="cd06140">
    <property type="entry name" value="DNA_polA_I_Bacillus_like_exo"/>
    <property type="match status" value="1"/>
</dbReference>
<dbReference type="CDD" id="cd08637">
    <property type="entry name" value="DNA_pol_A_pol_I_C"/>
    <property type="match status" value="1"/>
</dbReference>
<dbReference type="Gene3D" id="3.30.70.370">
    <property type="match status" value="1"/>
</dbReference>
<dbReference type="EMBL" id="SCFR01000002">
    <property type="protein sequence ID" value="TFF67470.1"/>
    <property type="molecule type" value="Genomic_DNA"/>
</dbReference>
<dbReference type="InterPro" id="IPR043502">
    <property type="entry name" value="DNA/RNA_pol_sf"/>
</dbReference>
<dbReference type="Pfam" id="PF02739">
    <property type="entry name" value="5_3_exonuc_N"/>
    <property type="match status" value="1"/>
</dbReference>